<keyword evidence="3" id="KW-1185">Reference proteome</keyword>
<dbReference type="AlphaFoldDB" id="K0RD18"/>
<evidence type="ECO:0000313" key="2">
    <source>
        <dbReference type="EMBL" id="EJK44432.1"/>
    </source>
</evidence>
<feature type="compositionally biased region" description="Basic residues" evidence="1">
    <location>
        <begin position="247"/>
        <end position="260"/>
    </location>
</feature>
<proteinExistence type="predicted"/>
<feature type="region of interest" description="Disordered" evidence="1">
    <location>
        <begin position="190"/>
        <end position="260"/>
    </location>
</feature>
<dbReference type="Proteomes" id="UP000266841">
    <property type="component" value="Unassembled WGS sequence"/>
</dbReference>
<protein>
    <submittedName>
        <fullName evidence="2">Uncharacterized protein</fullName>
    </submittedName>
</protein>
<feature type="compositionally biased region" description="Polar residues" evidence="1">
    <location>
        <begin position="202"/>
        <end position="215"/>
    </location>
</feature>
<reference evidence="2 3" key="1">
    <citation type="journal article" date="2012" name="Genome Biol.">
        <title>Genome and low-iron response of an oceanic diatom adapted to chronic iron limitation.</title>
        <authorList>
            <person name="Lommer M."/>
            <person name="Specht M."/>
            <person name="Roy A.S."/>
            <person name="Kraemer L."/>
            <person name="Andreson R."/>
            <person name="Gutowska M.A."/>
            <person name="Wolf J."/>
            <person name="Bergner S.V."/>
            <person name="Schilhabel M.B."/>
            <person name="Klostermeier U.C."/>
            <person name="Beiko R.G."/>
            <person name="Rosenstiel P."/>
            <person name="Hippler M."/>
            <person name="Laroche J."/>
        </authorList>
    </citation>
    <scope>NUCLEOTIDE SEQUENCE [LARGE SCALE GENOMIC DNA]</scope>
    <source>
        <strain evidence="2 3">CCMP1005</strain>
    </source>
</reference>
<accession>K0RD18</accession>
<gene>
    <name evidence="2" type="ORF">THAOC_37027</name>
</gene>
<feature type="non-terminal residue" evidence="2">
    <location>
        <position position="260"/>
    </location>
</feature>
<name>K0RD18_THAOC</name>
<feature type="region of interest" description="Disordered" evidence="1">
    <location>
        <begin position="52"/>
        <end position="140"/>
    </location>
</feature>
<comment type="caution">
    <text evidence="2">The sequence shown here is derived from an EMBL/GenBank/DDBJ whole genome shotgun (WGS) entry which is preliminary data.</text>
</comment>
<sequence length="260" mass="26301">MATHSPLSSGGWRGGGRGHAMVCSWYGILMDSRANRANYAVGRRGKELLLTKNHRLPSPDDTVYEWERVPDGGGQRATGPNSQRPRSPETSPRGRGAARDGSARTLNGAGATAGGERRAAGEEEINKGHPKTPARAVIPQQTNNMASSGTETVPMACATATLLHAAAAAAAVDEDAGDSALHDAATLAVSLSGGGGVGESTPARTGSTPQVTPQQAPELAVSTGKKPGDFSRLVSATSSEKGGGNSKKAKGKKKGGGGSA</sequence>
<feature type="compositionally biased region" description="Polar residues" evidence="1">
    <location>
        <begin position="78"/>
        <end position="90"/>
    </location>
</feature>
<organism evidence="2 3">
    <name type="scientific">Thalassiosira oceanica</name>
    <name type="common">Marine diatom</name>
    <dbReference type="NCBI Taxonomy" id="159749"/>
    <lineage>
        <taxon>Eukaryota</taxon>
        <taxon>Sar</taxon>
        <taxon>Stramenopiles</taxon>
        <taxon>Ochrophyta</taxon>
        <taxon>Bacillariophyta</taxon>
        <taxon>Coscinodiscophyceae</taxon>
        <taxon>Thalassiosirophycidae</taxon>
        <taxon>Thalassiosirales</taxon>
        <taxon>Thalassiosiraceae</taxon>
        <taxon>Thalassiosira</taxon>
    </lineage>
</organism>
<feature type="compositionally biased region" description="Basic and acidic residues" evidence="1">
    <location>
        <begin position="115"/>
        <end position="127"/>
    </location>
</feature>
<dbReference type="EMBL" id="AGNL01049684">
    <property type="protein sequence ID" value="EJK44432.1"/>
    <property type="molecule type" value="Genomic_DNA"/>
</dbReference>
<evidence type="ECO:0000313" key="3">
    <source>
        <dbReference type="Proteomes" id="UP000266841"/>
    </source>
</evidence>
<evidence type="ECO:0000256" key="1">
    <source>
        <dbReference type="SAM" id="MobiDB-lite"/>
    </source>
</evidence>